<dbReference type="EMBL" id="LWGR01000007">
    <property type="protein sequence ID" value="KZM72707.1"/>
    <property type="molecule type" value="Genomic_DNA"/>
</dbReference>
<reference evidence="2 3" key="1">
    <citation type="submission" date="2016-04" db="EMBL/GenBank/DDBJ databases">
        <authorList>
            <person name="Evans L.H."/>
            <person name="Alamgir A."/>
            <person name="Owens N."/>
            <person name="Weber N.D."/>
            <person name="Virtaneva K."/>
            <person name="Barbian K."/>
            <person name="Babar A."/>
            <person name="Rosenke K."/>
        </authorList>
    </citation>
    <scope>NUCLEOTIDE SEQUENCE [LARGE SCALE GENOMIC DNA]</scope>
    <source>
        <strain evidence="2 3">IFM 0406</strain>
    </source>
</reference>
<organism evidence="2 3">
    <name type="scientific">Nocardia terpenica</name>
    <dbReference type="NCBI Taxonomy" id="455432"/>
    <lineage>
        <taxon>Bacteria</taxon>
        <taxon>Bacillati</taxon>
        <taxon>Actinomycetota</taxon>
        <taxon>Actinomycetes</taxon>
        <taxon>Mycobacteriales</taxon>
        <taxon>Nocardiaceae</taxon>
        <taxon>Nocardia</taxon>
    </lineage>
</organism>
<dbReference type="SMART" id="SM00530">
    <property type="entry name" value="HTH_XRE"/>
    <property type="match status" value="1"/>
</dbReference>
<keyword evidence="3" id="KW-1185">Reference proteome</keyword>
<gene>
    <name evidence="2" type="ORF">AWN90_28410</name>
</gene>
<dbReference type="PANTHER" id="PTHR35010:SF2">
    <property type="entry name" value="BLL4672 PROTEIN"/>
    <property type="match status" value="1"/>
</dbReference>
<dbReference type="PROSITE" id="PS50943">
    <property type="entry name" value="HTH_CROC1"/>
    <property type="match status" value="1"/>
</dbReference>
<evidence type="ECO:0000259" key="1">
    <source>
        <dbReference type="PROSITE" id="PS50943"/>
    </source>
</evidence>
<dbReference type="PANTHER" id="PTHR35010">
    <property type="entry name" value="BLL4672 PROTEIN-RELATED"/>
    <property type="match status" value="1"/>
</dbReference>
<evidence type="ECO:0000313" key="2">
    <source>
        <dbReference type="EMBL" id="KZM72707.1"/>
    </source>
</evidence>
<dbReference type="InterPro" id="IPR010982">
    <property type="entry name" value="Lambda_DNA-bd_dom_sf"/>
</dbReference>
<dbReference type="Pfam" id="PF13560">
    <property type="entry name" value="HTH_31"/>
    <property type="match status" value="1"/>
</dbReference>
<dbReference type="Proteomes" id="UP000076512">
    <property type="component" value="Unassembled WGS sequence"/>
</dbReference>
<sequence>MGCTGQNGSRRTPGLRREELAELSLVSADYIKRLEQGRARPSLQVLRAVADALGLSRAEYEHLCILTGHAVAQPGRVDRRIRPATRQLLDRLDDVAVGVFDATWTLLSYNTLGDELCGDPAALGPRDRNMVWRYFTNTTNCVADSRRQELEYEASLVADLRETASRYPTDPGLTALIADLMKQSPRFAELWVTGATAKFAHRRGSIDHPELGLIHTDGHVLTVPEGDLKLYLFTVEPGSSDARKVAELAARAKSAR</sequence>
<accession>A0A164LSM6</accession>
<protein>
    <recommendedName>
        <fullName evidence="1">HTH cro/C1-type domain-containing protein</fullName>
    </recommendedName>
</protein>
<dbReference type="CDD" id="cd00093">
    <property type="entry name" value="HTH_XRE"/>
    <property type="match status" value="1"/>
</dbReference>
<feature type="domain" description="HTH cro/C1-type" evidence="1">
    <location>
        <begin position="14"/>
        <end position="60"/>
    </location>
</feature>
<name>A0A164LSM6_9NOCA</name>
<evidence type="ECO:0000313" key="3">
    <source>
        <dbReference type="Proteomes" id="UP000076512"/>
    </source>
</evidence>
<dbReference type="Gene3D" id="3.30.450.180">
    <property type="match status" value="1"/>
</dbReference>
<dbReference type="GO" id="GO:0003677">
    <property type="term" value="F:DNA binding"/>
    <property type="evidence" value="ECO:0007669"/>
    <property type="project" value="InterPro"/>
</dbReference>
<dbReference type="AlphaFoldDB" id="A0A164LSM6"/>
<dbReference type="Gene3D" id="1.10.260.40">
    <property type="entry name" value="lambda repressor-like DNA-binding domains"/>
    <property type="match status" value="1"/>
</dbReference>
<dbReference type="SUPFAM" id="SSF47413">
    <property type="entry name" value="lambda repressor-like DNA-binding domains"/>
    <property type="match status" value="1"/>
</dbReference>
<dbReference type="InterPro" id="IPR041413">
    <property type="entry name" value="MLTR_LBD"/>
</dbReference>
<proteinExistence type="predicted"/>
<dbReference type="InterPro" id="IPR001387">
    <property type="entry name" value="Cro/C1-type_HTH"/>
</dbReference>
<dbReference type="STRING" id="455432.AWN90_28410"/>
<comment type="caution">
    <text evidence="2">The sequence shown here is derived from an EMBL/GenBank/DDBJ whole genome shotgun (WGS) entry which is preliminary data.</text>
</comment>
<dbReference type="Pfam" id="PF17765">
    <property type="entry name" value="MLTR_LBD"/>
    <property type="match status" value="1"/>
</dbReference>